<comment type="caution">
    <text evidence="2">The sequence shown here is derived from an EMBL/GenBank/DDBJ whole genome shotgun (WGS) entry which is preliminary data.</text>
</comment>
<gene>
    <name evidence="2" type="ORF">AVR91_0233150</name>
</gene>
<dbReference type="RefSeq" id="WP_063823135.1">
    <property type="nucleotide sequence ID" value="NZ_LQMT02000036.1"/>
</dbReference>
<sequence>MWLLAEHQVLTTGQIASVEFSSRRRAQDRLARLRSLGVLFAFRDSYMFGGTSEARYALGYSGARLIAAARAVTPPTAKAHMQRLERLAFLPTLTHQLGVNGFFCGLAAHSNPTRTGGGVGRLTQWWPERRSAEFFWTNHGTDGREARVRPDGYGCWESDGRAVRFFLEYDTGTESLRVLAHKITAYSAFYTDRFGVLLFSLHSVRREQEFRAGLVKFLGGHDPGVVIATTARDLPGADDPSGQVWGLWSGRDHGPLTRLTLANLPERGPRVRHHAPELPYGEAAFAPTDPATVSLLSAAASAPPPREPVWWDSPSGLTPRRSA</sequence>
<proteinExistence type="predicted"/>
<evidence type="ECO:0000313" key="2">
    <source>
        <dbReference type="EMBL" id="ONF63403.1"/>
    </source>
</evidence>
<evidence type="ECO:0000313" key="3">
    <source>
        <dbReference type="Proteomes" id="UP000076660"/>
    </source>
</evidence>
<dbReference type="AlphaFoldDB" id="A0A1W2LKK9"/>
<dbReference type="Proteomes" id="UP000076660">
    <property type="component" value="Unassembled WGS sequence"/>
</dbReference>
<dbReference type="EMBL" id="LQMT02000036">
    <property type="protein sequence ID" value="ONF63403.1"/>
    <property type="molecule type" value="Genomic_DNA"/>
</dbReference>
<evidence type="ECO:0008006" key="4">
    <source>
        <dbReference type="Google" id="ProtNLM"/>
    </source>
</evidence>
<feature type="region of interest" description="Disordered" evidence="1">
    <location>
        <begin position="298"/>
        <end position="323"/>
    </location>
</feature>
<evidence type="ECO:0000256" key="1">
    <source>
        <dbReference type="SAM" id="MobiDB-lite"/>
    </source>
</evidence>
<name>A0A1W2LKK9_9PSEU</name>
<organism evidence="2 3">
    <name type="scientific">Amycolatopsis keratiniphila subsp. keratiniphila</name>
    <dbReference type="NCBI Taxonomy" id="227715"/>
    <lineage>
        <taxon>Bacteria</taxon>
        <taxon>Bacillati</taxon>
        <taxon>Actinomycetota</taxon>
        <taxon>Actinomycetes</taxon>
        <taxon>Pseudonocardiales</taxon>
        <taxon>Pseudonocardiaceae</taxon>
        <taxon>Amycolatopsis</taxon>
        <taxon>Amycolatopsis japonica group</taxon>
    </lineage>
</organism>
<reference evidence="2 3" key="1">
    <citation type="submission" date="2016-12" db="EMBL/GenBank/DDBJ databases">
        <title>Amycolatopsis keratiniphila subsp. keratiniphila genome sequencing and assembly.</title>
        <authorList>
            <person name="Mayilraj S."/>
            <person name="Kaur N."/>
        </authorList>
    </citation>
    <scope>NUCLEOTIDE SEQUENCE [LARGE SCALE GENOMIC DNA]</scope>
    <source>
        <strain evidence="2 3">DSM 44409</strain>
    </source>
</reference>
<dbReference type="InterPro" id="IPR025855">
    <property type="entry name" value="Replic_Relax"/>
</dbReference>
<dbReference type="Pfam" id="PF13814">
    <property type="entry name" value="Replic_Relax"/>
    <property type="match status" value="1"/>
</dbReference>
<accession>A0A1W2LKK9</accession>
<protein>
    <recommendedName>
        <fullName evidence="4">Replication-relaxation</fullName>
    </recommendedName>
</protein>